<dbReference type="EMBL" id="UZWD01000004">
    <property type="protein sequence ID" value="VDS03022.1"/>
    <property type="molecule type" value="Genomic_DNA"/>
</dbReference>
<gene>
    <name evidence="1" type="ORF">DEVEQU_00142</name>
</gene>
<dbReference type="Proteomes" id="UP000268844">
    <property type="component" value="Unassembled WGS sequence"/>
</dbReference>
<reference evidence="1 2" key="1">
    <citation type="submission" date="2018-12" db="EMBL/GenBank/DDBJ databases">
        <authorList>
            <person name="Criscuolo A."/>
        </authorList>
    </citation>
    <scope>NUCLEOTIDE SEQUENCE [LARGE SCALE GENOMIC DNA]</scope>
    <source>
        <strain evidence="1">ACIP1116281</strain>
    </source>
</reference>
<name>A0A447I6J3_9HYPH</name>
<accession>A0A447I6J3</accession>
<proteinExistence type="predicted"/>
<evidence type="ECO:0000313" key="2">
    <source>
        <dbReference type="Proteomes" id="UP000268844"/>
    </source>
</evidence>
<sequence>MDLSAYVANLDKRFQTGIAREHSYRGDLQNLLQALAPDTLTTNEPARIACGAPDYIITDQKTAVDVGYIEAKDIGRSLDDNELLPVRWTRS</sequence>
<evidence type="ECO:0000313" key="1">
    <source>
        <dbReference type="EMBL" id="VDS03022.1"/>
    </source>
</evidence>
<keyword evidence="2" id="KW-1185">Reference proteome</keyword>
<dbReference type="AlphaFoldDB" id="A0A447I6J3"/>
<protein>
    <submittedName>
        <fullName evidence="1">Uncharacterized protein</fullName>
    </submittedName>
</protein>
<organism evidence="1 2">
    <name type="scientific">Devosia equisanguinis</name>
    <dbReference type="NCBI Taxonomy" id="2490941"/>
    <lineage>
        <taxon>Bacteria</taxon>
        <taxon>Pseudomonadati</taxon>
        <taxon>Pseudomonadota</taxon>
        <taxon>Alphaproteobacteria</taxon>
        <taxon>Hyphomicrobiales</taxon>
        <taxon>Devosiaceae</taxon>
        <taxon>Devosia</taxon>
    </lineage>
</organism>